<dbReference type="InterPro" id="IPR016024">
    <property type="entry name" value="ARM-type_fold"/>
</dbReference>
<evidence type="ECO:0000313" key="2">
    <source>
        <dbReference type="EMBL" id="KAK8898559.1"/>
    </source>
</evidence>
<dbReference type="Proteomes" id="UP001470230">
    <property type="component" value="Unassembled WGS sequence"/>
</dbReference>
<evidence type="ECO:0000256" key="1">
    <source>
        <dbReference type="SAM" id="MobiDB-lite"/>
    </source>
</evidence>
<accession>A0ABR2L5C7</accession>
<evidence type="ECO:0000313" key="3">
    <source>
        <dbReference type="Proteomes" id="UP001470230"/>
    </source>
</evidence>
<feature type="compositionally biased region" description="Acidic residues" evidence="1">
    <location>
        <begin position="350"/>
        <end position="365"/>
    </location>
</feature>
<protein>
    <submittedName>
        <fullName evidence="2">Uncharacterized protein</fullName>
    </submittedName>
</protein>
<comment type="caution">
    <text evidence="2">The sequence shown here is derived from an EMBL/GenBank/DDBJ whole genome shotgun (WGS) entry which is preliminary data.</text>
</comment>
<gene>
    <name evidence="2" type="ORF">M9Y10_000851</name>
</gene>
<keyword evidence="3" id="KW-1185">Reference proteome</keyword>
<sequence length="397" mass="45555">MNKKNRFPPPPQPNDTAFLLKKINQLCHSNVTNFSGALDTLSKSLNNPTIPSSKAIYLASKLASSDQDLSFTWVDGVINHFTTFSSNENDWFSEPQSNYFLFAFNISIGTHRETQLRIMADYVLSKFIPQTRIQLIDHLKIASVIVQHHKSHHDIYPSGPIYLIQLILSRPEEFHFTIAKTFIESAVRLLDTLVSSGGPILEMLPELLQSINQPSKLIEIATSSLSSVSQLTPSTIETLRKLNEQAKAVSSSRIDEFLSRRIFPPMIQMIQPMLTNKPIDEEKKLKKIMKKERRKAKRAIEESRKAVLKDKIEKKIKHKEEKDNEYKKNIAMLERERTYDLNMAAQPANDGEEEEDKNQSENEDEEIKKLTKKLNNRDPDIEDDDDDEEDDDSGEED</sequence>
<proteinExistence type="predicted"/>
<feature type="compositionally biased region" description="Acidic residues" evidence="1">
    <location>
        <begin position="380"/>
        <end position="397"/>
    </location>
</feature>
<dbReference type="SUPFAM" id="SSF48371">
    <property type="entry name" value="ARM repeat"/>
    <property type="match status" value="1"/>
</dbReference>
<reference evidence="2 3" key="1">
    <citation type="submission" date="2024-04" db="EMBL/GenBank/DDBJ databases">
        <title>Tritrichomonas musculus Genome.</title>
        <authorList>
            <person name="Alves-Ferreira E."/>
            <person name="Grigg M."/>
            <person name="Lorenzi H."/>
            <person name="Galac M."/>
        </authorList>
    </citation>
    <scope>NUCLEOTIDE SEQUENCE [LARGE SCALE GENOMIC DNA]</scope>
    <source>
        <strain evidence="2 3">EAF2021</strain>
    </source>
</reference>
<dbReference type="EMBL" id="JAPFFF010000001">
    <property type="protein sequence ID" value="KAK8898559.1"/>
    <property type="molecule type" value="Genomic_DNA"/>
</dbReference>
<feature type="region of interest" description="Disordered" evidence="1">
    <location>
        <begin position="335"/>
        <end position="397"/>
    </location>
</feature>
<name>A0ABR2L5C7_9EUKA</name>
<organism evidence="2 3">
    <name type="scientific">Tritrichomonas musculus</name>
    <dbReference type="NCBI Taxonomy" id="1915356"/>
    <lineage>
        <taxon>Eukaryota</taxon>
        <taxon>Metamonada</taxon>
        <taxon>Parabasalia</taxon>
        <taxon>Tritrichomonadida</taxon>
        <taxon>Tritrichomonadidae</taxon>
        <taxon>Tritrichomonas</taxon>
    </lineage>
</organism>